<gene>
    <name evidence="15" type="primary">SRK1</name>
    <name evidence="15" type="ORF">Tcan_02451</name>
</gene>
<keyword evidence="8 13" id="KW-0067">ATP-binding</keyword>
<dbReference type="STRING" id="6265.A0A0B2UP49"/>
<organism evidence="15 16">
    <name type="scientific">Toxocara canis</name>
    <name type="common">Canine roundworm</name>
    <dbReference type="NCBI Taxonomy" id="6265"/>
    <lineage>
        <taxon>Eukaryota</taxon>
        <taxon>Metazoa</taxon>
        <taxon>Ecdysozoa</taxon>
        <taxon>Nematoda</taxon>
        <taxon>Chromadorea</taxon>
        <taxon>Rhabditida</taxon>
        <taxon>Spirurina</taxon>
        <taxon>Ascaridomorpha</taxon>
        <taxon>Ascaridoidea</taxon>
        <taxon>Toxocaridae</taxon>
        <taxon>Toxocara</taxon>
    </lineage>
</organism>
<dbReference type="InterPro" id="IPR050198">
    <property type="entry name" value="Non-receptor_tyrosine_kinases"/>
</dbReference>
<dbReference type="AlphaFoldDB" id="A0A0B2UP49"/>
<dbReference type="Gene3D" id="1.10.510.10">
    <property type="entry name" value="Transferase(Phosphotransferase) domain 1"/>
    <property type="match status" value="1"/>
</dbReference>
<reference evidence="15 16" key="1">
    <citation type="submission" date="2014-11" db="EMBL/GenBank/DDBJ databases">
        <title>Genetic blueprint of the zoonotic pathogen Toxocara canis.</title>
        <authorList>
            <person name="Zhu X.-Q."/>
            <person name="Korhonen P.K."/>
            <person name="Cai H."/>
            <person name="Young N.D."/>
            <person name="Nejsum P."/>
            <person name="von Samson-Himmelstjerna G."/>
            <person name="Boag P.R."/>
            <person name="Tan P."/>
            <person name="Li Q."/>
            <person name="Min J."/>
            <person name="Yang Y."/>
            <person name="Wang X."/>
            <person name="Fang X."/>
            <person name="Hall R.S."/>
            <person name="Hofmann A."/>
            <person name="Sternberg P.W."/>
            <person name="Jex A.R."/>
            <person name="Gasser R.B."/>
        </authorList>
    </citation>
    <scope>NUCLEOTIDE SEQUENCE [LARGE SCALE GENOMIC DNA]</scope>
    <source>
        <strain evidence="15">PN_DK_2014</strain>
    </source>
</reference>
<dbReference type="FunFam" id="3.30.200.20:FF:000036">
    <property type="entry name" value="Tyrosine-protein kinase"/>
    <property type="match status" value="1"/>
</dbReference>
<dbReference type="OrthoDB" id="4062651at2759"/>
<keyword evidence="4" id="KW-0808">Transferase</keyword>
<dbReference type="PROSITE" id="PS00107">
    <property type="entry name" value="PROTEIN_KINASE_ATP"/>
    <property type="match status" value="1"/>
</dbReference>
<dbReference type="FunFam" id="1.10.510.10:FF:001512">
    <property type="entry name" value="Receptor tyrosine-protein kinase erbB-2"/>
    <property type="match status" value="1"/>
</dbReference>
<evidence type="ECO:0000256" key="6">
    <source>
        <dbReference type="ARBA" id="ARBA00022741"/>
    </source>
</evidence>
<proteinExistence type="predicted"/>
<dbReference type="InterPro" id="IPR001245">
    <property type="entry name" value="Ser-Thr/Tyr_kinase_cat_dom"/>
</dbReference>
<dbReference type="PRINTS" id="PR00109">
    <property type="entry name" value="TYRKINASE"/>
</dbReference>
<protein>
    <submittedName>
        <fullName evidence="15">Tyrosine-protein kinase isoform SRK4</fullName>
    </submittedName>
</protein>
<dbReference type="GO" id="GO:0005524">
    <property type="term" value="F:ATP binding"/>
    <property type="evidence" value="ECO:0007669"/>
    <property type="project" value="UniProtKB-UniRule"/>
</dbReference>
<accession>A0A0B2UP49</accession>
<dbReference type="OMA" id="YHCANDA"/>
<evidence type="ECO:0000256" key="7">
    <source>
        <dbReference type="ARBA" id="ARBA00022777"/>
    </source>
</evidence>
<dbReference type="InterPro" id="IPR020635">
    <property type="entry name" value="Tyr_kinase_cat_dom"/>
</dbReference>
<feature type="non-terminal residue" evidence="15">
    <location>
        <position position="1"/>
    </location>
</feature>
<dbReference type="Proteomes" id="UP000031036">
    <property type="component" value="Unassembled WGS sequence"/>
</dbReference>
<dbReference type="InterPro" id="IPR000719">
    <property type="entry name" value="Prot_kinase_dom"/>
</dbReference>
<name>A0A0B2UP49_TOXCA</name>
<keyword evidence="6 13" id="KW-0547">Nucleotide-binding</keyword>
<dbReference type="SUPFAM" id="SSF56112">
    <property type="entry name" value="Protein kinase-like (PK-like)"/>
    <property type="match status" value="1"/>
</dbReference>
<dbReference type="InterPro" id="IPR017441">
    <property type="entry name" value="Protein_kinase_ATP_BS"/>
</dbReference>
<dbReference type="GO" id="GO:0061564">
    <property type="term" value="P:axon development"/>
    <property type="evidence" value="ECO:0007669"/>
    <property type="project" value="UniProtKB-ARBA"/>
</dbReference>
<evidence type="ECO:0000256" key="8">
    <source>
        <dbReference type="ARBA" id="ARBA00022840"/>
    </source>
</evidence>
<dbReference type="InterPro" id="IPR008266">
    <property type="entry name" value="Tyr_kinase_AS"/>
</dbReference>
<evidence type="ECO:0000313" key="16">
    <source>
        <dbReference type="Proteomes" id="UP000031036"/>
    </source>
</evidence>
<evidence type="ECO:0000256" key="12">
    <source>
        <dbReference type="ARBA" id="ARBA00051243"/>
    </source>
</evidence>
<dbReference type="GO" id="GO:0048680">
    <property type="term" value="P:positive regulation of axon regeneration"/>
    <property type="evidence" value="ECO:0007669"/>
    <property type="project" value="UniProtKB-ARBA"/>
</dbReference>
<evidence type="ECO:0000256" key="9">
    <source>
        <dbReference type="ARBA" id="ARBA00023136"/>
    </source>
</evidence>
<dbReference type="Gene3D" id="3.30.200.20">
    <property type="entry name" value="Phosphorylase Kinase, domain 1"/>
    <property type="match status" value="1"/>
</dbReference>
<evidence type="ECO:0000256" key="11">
    <source>
        <dbReference type="ARBA" id="ARBA00023288"/>
    </source>
</evidence>
<evidence type="ECO:0000256" key="2">
    <source>
        <dbReference type="ARBA" id="ARBA00022443"/>
    </source>
</evidence>
<keyword evidence="7 15" id="KW-0418">Kinase</keyword>
<feature type="binding site" evidence="13">
    <location>
        <position position="67"/>
    </location>
    <ligand>
        <name>ATP</name>
        <dbReference type="ChEBI" id="CHEBI:30616"/>
    </ligand>
</feature>
<evidence type="ECO:0000256" key="1">
    <source>
        <dbReference type="ARBA" id="ARBA00004308"/>
    </source>
</evidence>
<keyword evidence="10" id="KW-0829">Tyrosine-protein kinase</keyword>
<evidence type="ECO:0000256" key="4">
    <source>
        <dbReference type="ARBA" id="ARBA00022679"/>
    </source>
</evidence>
<keyword evidence="9" id="KW-0472">Membrane</keyword>
<evidence type="ECO:0000313" key="15">
    <source>
        <dbReference type="EMBL" id="KHN71163.1"/>
    </source>
</evidence>
<dbReference type="SMART" id="SM00219">
    <property type="entry name" value="TyrKc"/>
    <property type="match status" value="1"/>
</dbReference>
<dbReference type="PROSITE" id="PS50011">
    <property type="entry name" value="PROTEIN_KINASE_DOM"/>
    <property type="match status" value="1"/>
</dbReference>
<comment type="subcellular location">
    <subcellularLocation>
        <location evidence="1">Endomembrane system</location>
    </subcellularLocation>
</comment>
<comment type="catalytic activity">
    <reaction evidence="12">
        <text>L-tyrosyl-[protein] + ATP = O-phospho-L-tyrosyl-[protein] + ADP + H(+)</text>
        <dbReference type="Rhea" id="RHEA:10596"/>
        <dbReference type="Rhea" id="RHEA-COMP:10136"/>
        <dbReference type="Rhea" id="RHEA-COMP:20101"/>
        <dbReference type="ChEBI" id="CHEBI:15378"/>
        <dbReference type="ChEBI" id="CHEBI:30616"/>
        <dbReference type="ChEBI" id="CHEBI:46858"/>
        <dbReference type="ChEBI" id="CHEBI:61978"/>
        <dbReference type="ChEBI" id="CHEBI:456216"/>
        <dbReference type="EC" id="2.7.10.1"/>
    </reaction>
</comment>
<dbReference type="Pfam" id="PF07714">
    <property type="entry name" value="PK_Tyr_Ser-Thr"/>
    <property type="match status" value="1"/>
</dbReference>
<dbReference type="EMBL" id="JPKZ01022638">
    <property type="protein sequence ID" value="KHN71163.1"/>
    <property type="molecule type" value="Genomic_DNA"/>
</dbReference>
<keyword evidence="3" id="KW-0597">Phosphoprotein</keyword>
<dbReference type="GO" id="GO:0004714">
    <property type="term" value="F:transmembrane receptor protein tyrosine kinase activity"/>
    <property type="evidence" value="ECO:0007669"/>
    <property type="project" value="UniProtKB-EC"/>
</dbReference>
<dbReference type="PANTHER" id="PTHR24418">
    <property type="entry name" value="TYROSINE-PROTEIN KINASE"/>
    <property type="match status" value="1"/>
</dbReference>
<evidence type="ECO:0000256" key="3">
    <source>
        <dbReference type="ARBA" id="ARBA00022553"/>
    </source>
</evidence>
<feature type="domain" description="Protein kinase" evidence="14">
    <location>
        <begin position="39"/>
        <end position="268"/>
    </location>
</feature>
<evidence type="ECO:0000256" key="10">
    <source>
        <dbReference type="ARBA" id="ARBA00023137"/>
    </source>
</evidence>
<keyword evidence="11" id="KW-0449">Lipoprotein</keyword>
<dbReference type="GO" id="GO:0012505">
    <property type="term" value="C:endomembrane system"/>
    <property type="evidence" value="ECO:0007669"/>
    <property type="project" value="UniProtKB-SubCell"/>
</dbReference>
<sequence>EQTDGLCCKLTFPVPRIAPVRPELSHETRDNWEIPREQIRLVNKVGSGNFGHVWRGYWQDVVEVAVKTMKPGAMSAEAFLSEAQTMKKFDHPNLVKLYAVCTKEEPFYIITEYMVNGCLLHYLQNDGKDLPQKALLDMCAQVASGMMYLEAKKLVHRDLAARNVLVGDEINGVLIVKVADFGLARWLREGNIYEAKAGAKFPIKWTAPEAATFGNFTIKSDVWSYGILVFEIITHGETPYCGRYFAYGKRNSQNFYLLAHFLFGFYQQ</sequence>
<keyword evidence="2" id="KW-0728">SH3 domain</keyword>
<evidence type="ECO:0000259" key="14">
    <source>
        <dbReference type="PROSITE" id="PS50011"/>
    </source>
</evidence>
<keyword evidence="5" id="KW-0519">Myristate</keyword>
<dbReference type="InterPro" id="IPR011009">
    <property type="entry name" value="Kinase-like_dom_sf"/>
</dbReference>
<evidence type="ECO:0000256" key="13">
    <source>
        <dbReference type="PROSITE-ProRule" id="PRU10141"/>
    </source>
</evidence>
<keyword evidence="16" id="KW-1185">Reference proteome</keyword>
<evidence type="ECO:0000256" key="5">
    <source>
        <dbReference type="ARBA" id="ARBA00022707"/>
    </source>
</evidence>
<dbReference type="PROSITE" id="PS00109">
    <property type="entry name" value="PROTEIN_KINASE_TYR"/>
    <property type="match status" value="1"/>
</dbReference>
<comment type="caution">
    <text evidence="15">The sequence shown here is derived from an EMBL/GenBank/DDBJ whole genome shotgun (WGS) entry which is preliminary data.</text>
</comment>